<dbReference type="STRING" id="135651.G0PI63"/>
<evidence type="ECO:0000259" key="1">
    <source>
        <dbReference type="PROSITE" id="PS50181"/>
    </source>
</evidence>
<feature type="domain" description="F-box" evidence="1">
    <location>
        <begin position="66"/>
        <end position="117"/>
    </location>
</feature>
<dbReference type="InterPro" id="IPR040161">
    <property type="entry name" value="FB224"/>
</dbReference>
<gene>
    <name evidence="2" type="ORF">CAEBREN_08273</name>
</gene>
<dbReference type="PANTHER" id="PTHR23015:SF4">
    <property type="entry name" value="DUF38 DOMAIN-CONTAINING PROTEIN-RELATED"/>
    <property type="match status" value="1"/>
</dbReference>
<dbReference type="EMBL" id="GL380533">
    <property type="protein sequence ID" value="EGT57317.1"/>
    <property type="molecule type" value="Genomic_DNA"/>
</dbReference>
<dbReference type="CDD" id="cd22150">
    <property type="entry name" value="F-box_CeFBXA-like"/>
    <property type="match status" value="1"/>
</dbReference>
<evidence type="ECO:0000313" key="2">
    <source>
        <dbReference type="EMBL" id="EGT57317.1"/>
    </source>
</evidence>
<dbReference type="InterPro" id="IPR002900">
    <property type="entry name" value="DUF38/FTH_CAE_spp"/>
</dbReference>
<evidence type="ECO:0000313" key="3">
    <source>
        <dbReference type="Proteomes" id="UP000008068"/>
    </source>
</evidence>
<dbReference type="PANTHER" id="PTHR23015">
    <property type="entry name" value="UNCHARACTERIZED C.ELEGANS PROTEIN"/>
    <property type="match status" value="1"/>
</dbReference>
<dbReference type="InterPro" id="IPR001810">
    <property type="entry name" value="F-box_dom"/>
</dbReference>
<organism evidence="3">
    <name type="scientific">Caenorhabditis brenneri</name>
    <name type="common">Nematode worm</name>
    <dbReference type="NCBI Taxonomy" id="135651"/>
    <lineage>
        <taxon>Eukaryota</taxon>
        <taxon>Metazoa</taxon>
        <taxon>Ecdysozoa</taxon>
        <taxon>Nematoda</taxon>
        <taxon>Chromadorea</taxon>
        <taxon>Rhabditida</taxon>
        <taxon>Rhabditina</taxon>
        <taxon>Rhabditomorpha</taxon>
        <taxon>Rhabditoidea</taxon>
        <taxon>Rhabditidae</taxon>
        <taxon>Peloderinae</taxon>
        <taxon>Caenorhabditis</taxon>
    </lineage>
</organism>
<sequence length="429" mass="50138">MAGTEETENNICMLYEAANKTPVYKAYQKLCKFRGNFDIDYVDFEKKYYRFYHGYSELKSAESSSSKTFSKLPIDIIETVIDDLELLDKLSLRKVSKELRKTVDNHKCENSSVLIHFEANVSQIELPMDDINYSDENGKSIYEVVTRSFDSDEYEKIKCKEKPRVIEGEHWELMIRDLSTFLGNPNWKFFGVLWEFDVDVEEDKLTPPDIRQKQIQLIENMLKSTPLEVKVLRIQSTDHNAVMAILPNVIPGSLEFLGLNSKNNGAKLEEVVELEQWKKLKRSYVETVPDSLDIEHFFHLERFKIEQIRITEDRLVKIRDILFKSTNFSRCTLRSKIEEQVNVNRNGEAIFTLRELIVAVNRVMGEHPEYNADTRCYSIPDSDEHFSVYPCQSRDILKLKIQRQKNGRVVSEDPFNDPIEELLRGRFGS</sequence>
<reference evidence="3" key="1">
    <citation type="submission" date="2011-07" db="EMBL/GenBank/DDBJ databases">
        <authorList>
            <consortium name="Caenorhabditis brenneri Sequencing and Analysis Consortium"/>
            <person name="Wilson R.K."/>
        </authorList>
    </citation>
    <scope>NUCLEOTIDE SEQUENCE [LARGE SCALE GENOMIC DNA]</scope>
    <source>
        <strain evidence="3">PB2801</strain>
    </source>
</reference>
<keyword evidence="3" id="KW-1185">Reference proteome</keyword>
<dbReference type="Pfam" id="PF01827">
    <property type="entry name" value="FTH"/>
    <property type="match status" value="1"/>
</dbReference>
<name>G0PI63_CAEBE</name>
<dbReference type="OrthoDB" id="3256413at2759"/>
<dbReference type="Pfam" id="PF00646">
    <property type="entry name" value="F-box"/>
    <property type="match status" value="1"/>
</dbReference>
<dbReference type="AlphaFoldDB" id="G0PI63"/>
<dbReference type="HOGENOM" id="CLU_030831_3_2_1"/>
<dbReference type="InParanoid" id="G0PI63"/>
<dbReference type="Proteomes" id="UP000008068">
    <property type="component" value="Unassembled WGS sequence"/>
</dbReference>
<dbReference type="SMART" id="SM00256">
    <property type="entry name" value="FBOX"/>
    <property type="match status" value="1"/>
</dbReference>
<dbReference type="FunCoup" id="G0PI63">
    <property type="interactions" value="21"/>
</dbReference>
<accession>G0PI63</accession>
<proteinExistence type="predicted"/>
<dbReference type="GO" id="GO:0045087">
    <property type="term" value="P:innate immune response"/>
    <property type="evidence" value="ECO:0007669"/>
    <property type="project" value="TreeGrafter"/>
</dbReference>
<protein>
    <recommendedName>
        <fullName evidence="1">F-box domain-containing protein</fullName>
    </recommendedName>
</protein>
<dbReference type="PROSITE" id="PS50181">
    <property type="entry name" value="FBOX"/>
    <property type="match status" value="1"/>
</dbReference>
<dbReference type="OMA" id="RCDIKSE"/>